<dbReference type="Proteomes" id="UP000789525">
    <property type="component" value="Unassembled WGS sequence"/>
</dbReference>
<keyword evidence="2" id="KW-1185">Reference proteome</keyword>
<sequence length="501" mass="57633">MKLDKSDSQISSKEIWESAINTLLTALENILLDENGMPIKQGSTEEPYEQKATGQASADTMMEEFESSFGSLSPLKRKRENGDQRKNKSQKLLSSKLARNLSLSEDESNEESIPPKTDAHMDFCNINSNSSNSSRPFQRNVKKCSRQLFGGRCDKPTVPLNNNTLDMDMALEHHTVGGDTSKVHEPERIQMLRRIMSDFSDSYHSWSVAMSDWIELQAQKRNMSLQEFQVQFQERTRDAESFFTILHGSIPHVYDEIRVSVDRFLLNANWLRCDYSKPFIQNFPQWQPFWGKKLENIVQYVEIVEDMKATVNYQYPQSEDSNLDMKKIREFLEFKKSLYGEILQQDGLTLATAYTEWELSQIKRVESKIRGVEVRMMHICDNINHVLHYLHIIQAAEGQDASFTRENDHNVSPAECQQNLKILEKFSTALVETGLRLCEHIIKPKTSAVTGPSNFVYMYSEFLVRFVSRALEFTGLAEAAETRMRPLLASLKNMENAAKFG</sequence>
<reference evidence="1" key="1">
    <citation type="submission" date="2021-06" db="EMBL/GenBank/DDBJ databases">
        <authorList>
            <person name="Kallberg Y."/>
            <person name="Tangrot J."/>
            <person name="Rosling A."/>
        </authorList>
    </citation>
    <scope>NUCLEOTIDE SEQUENCE</scope>
    <source>
        <strain evidence="1">CL356</strain>
    </source>
</reference>
<comment type="caution">
    <text evidence="1">The sequence shown here is derived from an EMBL/GenBank/DDBJ whole genome shotgun (WGS) entry which is preliminary data.</text>
</comment>
<accession>A0ACA9MWV2</accession>
<proteinExistence type="predicted"/>
<evidence type="ECO:0000313" key="1">
    <source>
        <dbReference type="EMBL" id="CAG8619177.1"/>
    </source>
</evidence>
<dbReference type="EMBL" id="CAJVPT010016426">
    <property type="protein sequence ID" value="CAG8619177.1"/>
    <property type="molecule type" value="Genomic_DNA"/>
</dbReference>
<gene>
    <name evidence="1" type="ORF">ACOLOM_LOCUS7274</name>
</gene>
<name>A0ACA9MWV2_9GLOM</name>
<evidence type="ECO:0000313" key="2">
    <source>
        <dbReference type="Proteomes" id="UP000789525"/>
    </source>
</evidence>
<protein>
    <submittedName>
        <fullName evidence="1">6464_t:CDS:1</fullName>
    </submittedName>
</protein>
<organism evidence="1 2">
    <name type="scientific">Acaulospora colombiana</name>
    <dbReference type="NCBI Taxonomy" id="27376"/>
    <lineage>
        <taxon>Eukaryota</taxon>
        <taxon>Fungi</taxon>
        <taxon>Fungi incertae sedis</taxon>
        <taxon>Mucoromycota</taxon>
        <taxon>Glomeromycotina</taxon>
        <taxon>Glomeromycetes</taxon>
        <taxon>Diversisporales</taxon>
        <taxon>Acaulosporaceae</taxon>
        <taxon>Acaulospora</taxon>
    </lineage>
</organism>